<accession>A0A2H4T2E8</accession>
<dbReference type="GeneID" id="41704228"/>
<dbReference type="RefSeq" id="YP_009553302.1">
    <property type="nucleotide sequence ID" value="NC_040751.1"/>
</dbReference>
<gene>
    <name evidence="1" type="primary">clink</name>
</gene>
<dbReference type="KEGG" id="vg:41704228"/>
<proteinExistence type="predicted"/>
<keyword evidence="2" id="KW-1185">Reference proteome</keyword>
<name>A0A2H4T2E8_9VIRU</name>
<sequence>MVLKYFSLLPSELKEKIVREHLKEERKREFLENSVLAACRRYEDLLLKDDITDEELLHLSKFLDSLVQYVTDYIGSRCLIRWKKDVSPRVKYSVMEEQHIQLYGFRDMEDLSCEELLLPEVEEDITYEDGMIVNCGQLDALFRDLGVTVVYITIGNGLILLPMCKEIVIT</sequence>
<organism evidence="1 2">
    <name type="scientific">Cow vetch latent virus</name>
    <dbReference type="NCBI Taxonomy" id="2056780"/>
    <lineage>
        <taxon>Viruses</taxon>
        <taxon>Monodnaviria</taxon>
        <taxon>Shotokuvirae</taxon>
        <taxon>Cressdnaviricota</taxon>
        <taxon>Arfiviricetes</taxon>
        <taxon>Mulpavirales</taxon>
        <taxon>Nanoviridae</taxon>
        <taxon>Nanovirus</taxon>
        <taxon>Nanovirus viciacraccae</taxon>
    </lineage>
</organism>
<dbReference type="EMBL" id="MF535447">
    <property type="protein sequence ID" value="ATY70079.1"/>
    <property type="molecule type" value="Genomic_DNA"/>
</dbReference>
<dbReference type="OrthoDB" id="13818at10239"/>
<evidence type="ECO:0000313" key="1">
    <source>
        <dbReference type="EMBL" id="ATY70079.1"/>
    </source>
</evidence>
<protein>
    <submittedName>
        <fullName evidence="1">Cell cycle link protein</fullName>
    </submittedName>
</protein>
<dbReference type="Proteomes" id="UP000288784">
    <property type="component" value="Genome"/>
</dbReference>
<reference evidence="1 2" key="1">
    <citation type="submission" date="2017-07" db="EMBL/GenBank/DDBJ databases">
        <title>Nanovirus-alphasatellite complex identified in Vicia cracca in the Rhone delta river region of France.</title>
        <authorList>
            <person name="Gallet R."/>
            <person name="Kraberger S."/>
            <person name="Filloux D."/>
            <person name="Galzi S."/>
            <person name="Fontes H."/>
            <person name="Martin D.P."/>
            <person name="Varsani A."/>
            <person name="Roumagnac P."/>
        </authorList>
    </citation>
    <scope>NUCLEOTIDE SEQUENCE [LARGE SCALE GENOMIC DNA]</scope>
    <source>
        <strain evidence="1">Nano_VcLV_Sambuc_2010</strain>
    </source>
</reference>
<evidence type="ECO:0000313" key="2">
    <source>
        <dbReference type="Proteomes" id="UP000288784"/>
    </source>
</evidence>